<evidence type="ECO:0008006" key="4">
    <source>
        <dbReference type="Google" id="ProtNLM"/>
    </source>
</evidence>
<sequence length="89" mass="9060">MLLAWQAVLMGVGAHYAANSAAEGARAAAVGGDVRSAAEQAVPASFRRGMQVSSSGTTVRVAVRPPLFVPGARSLDIPLRASAGQVSER</sequence>
<evidence type="ECO:0000313" key="2">
    <source>
        <dbReference type="EMBL" id="GMA88158.1"/>
    </source>
</evidence>
<proteinExistence type="predicted"/>
<protein>
    <recommendedName>
        <fullName evidence="4">Pilus assembly protein</fullName>
    </recommendedName>
</protein>
<dbReference type="EMBL" id="BSUZ01000001">
    <property type="protein sequence ID" value="GMA88158.1"/>
    <property type="molecule type" value="Genomic_DNA"/>
</dbReference>
<comment type="caution">
    <text evidence="2">The sequence shown here is derived from an EMBL/GenBank/DDBJ whole genome shotgun (WGS) entry which is preliminary data.</text>
</comment>
<dbReference type="Proteomes" id="UP001157017">
    <property type="component" value="Unassembled WGS sequence"/>
</dbReference>
<gene>
    <name evidence="2" type="ORF">GCM10025868_34080</name>
</gene>
<reference evidence="3" key="1">
    <citation type="journal article" date="2019" name="Int. J. Syst. Evol. Microbiol.">
        <title>The Global Catalogue of Microorganisms (GCM) 10K type strain sequencing project: providing services to taxonomists for standard genome sequencing and annotation.</title>
        <authorList>
            <consortium name="The Broad Institute Genomics Platform"/>
            <consortium name="The Broad Institute Genome Sequencing Center for Infectious Disease"/>
            <person name="Wu L."/>
            <person name="Ma J."/>
        </authorList>
    </citation>
    <scope>NUCLEOTIDE SEQUENCE [LARGE SCALE GENOMIC DNA]</scope>
    <source>
        <strain evidence="3">NBRC 108730</strain>
    </source>
</reference>
<accession>A0ABQ6JL85</accession>
<evidence type="ECO:0000256" key="1">
    <source>
        <dbReference type="SAM" id="SignalP"/>
    </source>
</evidence>
<feature type="signal peptide" evidence="1">
    <location>
        <begin position="1"/>
        <end position="17"/>
    </location>
</feature>
<evidence type="ECO:0000313" key="3">
    <source>
        <dbReference type="Proteomes" id="UP001157017"/>
    </source>
</evidence>
<keyword evidence="1" id="KW-0732">Signal</keyword>
<keyword evidence="3" id="KW-1185">Reference proteome</keyword>
<name>A0ABQ6JL85_9ACTN</name>
<feature type="chain" id="PRO_5046304649" description="Pilus assembly protein" evidence="1">
    <location>
        <begin position="18"/>
        <end position="89"/>
    </location>
</feature>
<organism evidence="2 3">
    <name type="scientific">Angustibacter aerolatus</name>
    <dbReference type="NCBI Taxonomy" id="1162965"/>
    <lineage>
        <taxon>Bacteria</taxon>
        <taxon>Bacillati</taxon>
        <taxon>Actinomycetota</taxon>
        <taxon>Actinomycetes</taxon>
        <taxon>Kineosporiales</taxon>
        <taxon>Kineosporiaceae</taxon>
    </lineage>
</organism>